<proteinExistence type="predicted"/>
<dbReference type="InterPro" id="IPR051091">
    <property type="entry name" value="O-Glucosyltr/Glycosyltrsf_90"/>
</dbReference>
<protein>
    <submittedName>
        <fullName evidence="2">Glycosyltransferase family 90 protein</fullName>
    </submittedName>
</protein>
<accession>A0A6A6J1N3</accession>
<keyword evidence="2" id="KW-0808">Transferase</keyword>
<dbReference type="SMART" id="SM00672">
    <property type="entry name" value="CAP10"/>
    <property type="match status" value="1"/>
</dbReference>
<dbReference type="Pfam" id="PF05686">
    <property type="entry name" value="Glyco_transf_90"/>
    <property type="match status" value="1"/>
</dbReference>
<gene>
    <name evidence="2" type="ORF">BU26DRAFT_409160</name>
</gene>
<evidence type="ECO:0000313" key="2">
    <source>
        <dbReference type="EMBL" id="KAF2256468.1"/>
    </source>
</evidence>
<keyword evidence="3" id="KW-1185">Reference proteome</keyword>
<dbReference type="RefSeq" id="XP_033691472.1">
    <property type="nucleotide sequence ID" value="XM_033822904.1"/>
</dbReference>
<dbReference type="OrthoDB" id="541052at2759"/>
<dbReference type="GeneID" id="54576234"/>
<dbReference type="AlphaFoldDB" id="A0A6A6J1N3"/>
<reference evidence="2" key="1">
    <citation type="journal article" date="2020" name="Stud. Mycol.">
        <title>101 Dothideomycetes genomes: a test case for predicting lifestyles and emergence of pathogens.</title>
        <authorList>
            <person name="Haridas S."/>
            <person name="Albert R."/>
            <person name="Binder M."/>
            <person name="Bloem J."/>
            <person name="Labutti K."/>
            <person name="Salamov A."/>
            <person name="Andreopoulos B."/>
            <person name="Baker S."/>
            <person name="Barry K."/>
            <person name="Bills G."/>
            <person name="Bluhm B."/>
            <person name="Cannon C."/>
            <person name="Castanera R."/>
            <person name="Culley D."/>
            <person name="Daum C."/>
            <person name="Ezra D."/>
            <person name="Gonzalez J."/>
            <person name="Henrissat B."/>
            <person name="Kuo A."/>
            <person name="Liang C."/>
            <person name="Lipzen A."/>
            <person name="Lutzoni F."/>
            <person name="Magnuson J."/>
            <person name="Mondo S."/>
            <person name="Nolan M."/>
            <person name="Ohm R."/>
            <person name="Pangilinan J."/>
            <person name="Park H.-J."/>
            <person name="Ramirez L."/>
            <person name="Alfaro M."/>
            <person name="Sun H."/>
            <person name="Tritt A."/>
            <person name="Yoshinaga Y."/>
            <person name="Zwiers L.-H."/>
            <person name="Turgeon B."/>
            <person name="Goodwin S."/>
            <person name="Spatafora J."/>
            <person name="Crous P."/>
            <person name="Grigoriev I."/>
        </authorList>
    </citation>
    <scope>NUCLEOTIDE SEQUENCE</scope>
    <source>
        <strain evidence="2">CBS 122368</strain>
    </source>
</reference>
<evidence type="ECO:0000259" key="1">
    <source>
        <dbReference type="SMART" id="SM00672"/>
    </source>
</evidence>
<evidence type="ECO:0000313" key="3">
    <source>
        <dbReference type="Proteomes" id="UP000800094"/>
    </source>
</evidence>
<dbReference type="GO" id="GO:0016740">
    <property type="term" value="F:transferase activity"/>
    <property type="evidence" value="ECO:0007669"/>
    <property type="project" value="UniProtKB-KW"/>
</dbReference>
<dbReference type="EMBL" id="ML987189">
    <property type="protein sequence ID" value="KAF2256468.1"/>
    <property type="molecule type" value="Genomic_DNA"/>
</dbReference>
<feature type="non-terminal residue" evidence="2">
    <location>
        <position position="1"/>
    </location>
</feature>
<dbReference type="PANTHER" id="PTHR12203:SF22">
    <property type="entry name" value="CAPSULE ASSOCIATED PROTEIN"/>
    <property type="match status" value="1"/>
</dbReference>
<dbReference type="Proteomes" id="UP000800094">
    <property type="component" value="Unassembled WGS sequence"/>
</dbReference>
<sequence>GHPIEHLMEDARKRFDAMLKDEAASLEDAAAKYRARRARHPPPGFDAWYTYATESGALVVESFFDQIYHDLAPFWGMDPRSLRQLAHAFSPKISIRGGVVDAEAKNSYERLKQTMNMIQTLAKHPQVRLPDVNVPVNVNEEVGMLVPWETVDTTLSLAGNILASPNDVIDEFSPVDEEEYVDFTFDPEWLDGRLMHPSSNWLGPRPLWSLVQPACPPDSPTRNEPLLEDIWHSEGHTSQEHSAAALLPLGAPTGTLQGYVKNWTTTTDVCLFPLLQALHGGFVAPSTMAVTQKLFPLFSSSKLSTSNEALIPSVGDWNASDYISAPQPWAEKTDKLFWRGAATGGKNTAQNWQRFHRHRFVSMLNATHVEIAEGLLHAGNESMIGLGYARNFRLLPANEYHLATQKCGKMADWVSGLADAAFRDLRCEEWVEGGACPYVEEYFGVKKEVDEDEGQGSCKYAAIIDGDGGDDGGAFLQALRAGKVALKGSVYQQWYDARVVPWLHFVPMDNMFVDLYGIMEYFMGTTNTGDAHDKQAKKIAEGGREWADKVLRKEDMLIYVYRLLLEYARIVDDSRERLGWVDDLVR</sequence>
<dbReference type="InterPro" id="IPR006598">
    <property type="entry name" value="CAP10"/>
</dbReference>
<feature type="non-terminal residue" evidence="2">
    <location>
        <position position="586"/>
    </location>
</feature>
<organism evidence="2 3">
    <name type="scientific">Trematosphaeria pertusa</name>
    <dbReference type="NCBI Taxonomy" id="390896"/>
    <lineage>
        <taxon>Eukaryota</taxon>
        <taxon>Fungi</taxon>
        <taxon>Dikarya</taxon>
        <taxon>Ascomycota</taxon>
        <taxon>Pezizomycotina</taxon>
        <taxon>Dothideomycetes</taxon>
        <taxon>Pleosporomycetidae</taxon>
        <taxon>Pleosporales</taxon>
        <taxon>Massarineae</taxon>
        <taxon>Trematosphaeriaceae</taxon>
        <taxon>Trematosphaeria</taxon>
    </lineage>
</organism>
<dbReference type="PANTHER" id="PTHR12203">
    <property type="entry name" value="KDEL LYS-ASP-GLU-LEU CONTAINING - RELATED"/>
    <property type="match status" value="1"/>
</dbReference>
<name>A0A6A6J1N3_9PLEO</name>
<feature type="domain" description="Glycosyl transferase CAP10" evidence="1">
    <location>
        <begin position="265"/>
        <end position="574"/>
    </location>
</feature>